<proteinExistence type="predicted"/>
<evidence type="ECO:0000313" key="7">
    <source>
        <dbReference type="Proteomes" id="UP000001191"/>
    </source>
</evidence>
<dbReference type="PANTHER" id="PTHR37323:SF1">
    <property type="entry name" value="L-ORNITHINE N(ALPHA)-ACYLTRANSFERASE"/>
    <property type="match status" value="1"/>
</dbReference>
<keyword evidence="2" id="KW-0444">Lipid biosynthesis</keyword>
<dbReference type="RefSeq" id="WP_012407996.1">
    <property type="nucleotide sequence ID" value="NC_010628.1"/>
</dbReference>
<dbReference type="AlphaFoldDB" id="B2IXF3"/>
<dbReference type="PhylomeDB" id="B2IXF3"/>
<evidence type="ECO:0008006" key="8">
    <source>
        <dbReference type="Google" id="ProtNLM"/>
    </source>
</evidence>
<dbReference type="Proteomes" id="UP000001191">
    <property type="component" value="Chromosome"/>
</dbReference>
<dbReference type="InterPro" id="IPR016181">
    <property type="entry name" value="Acyl_CoA_acyltransferase"/>
</dbReference>
<dbReference type="Pfam" id="PF13444">
    <property type="entry name" value="Acetyltransf_5"/>
    <property type="match status" value="1"/>
</dbReference>
<dbReference type="InterPro" id="IPR052351">
    <property type="entry name" value="Ornithine_N-alpha-AT"/>
</dbReference>
<keyword evidence="7" id="KW-1185">Reference proteome</keyword>
<dbReference type="SUPFAM" id="SSF55729">
    <property type="entry name" value="Acyl-CoA N-acyltransferases (Nat)"/>
    <property type="match status" value="1"/>
</dbReference>
<gene>
    <name evidence="6" type="ordered locus">Npun_R1254</name>
</gene>
<evidence type="ECO:0000256" key="3">
    <source>
        <dbReference type="ARBA" id="ARBA00022679"/>
    </source>
</evidence>
<keyword evidence="3" id="KW-0808">Transferase</keyword>
<comment type="pathway">
    <text evidence="1">Lipid metabolism.</text>
</comment>
<dbReference type="GO" id="GO:0016746">
    <property type="term" value="F:acyltransferase activity"/>
    <property type="evidence" value="ECO:0007669"/>
    <property type="project" value="UniProtKB-KW"/>
</dbReference>
<evidence type="ECO:0000256" key="5">
    <source>
        <dbReference type="ARBA" id="ARBA00023315"/>
    </source>
</evidence>
<accession>B2IXF3</accession>
<reference evidence="7" key="1">
    <citation type="submission" date="2008-04" db="EMBL/GenBank/DDBJ databases">
        <title>Complete sequence of chromosome of Nostoc punctiforme ATCC 29133.</title>
        <authorList>
            <consortium name="US DOE Joint Genome Institute"/>
            <person name="Copeland A."/>
            <person name="Lucas S."/>
            <person name="Lapidus A."/>
            <person name="Glavina del Rio T."/>
            <person name="Dalin E."/>
            <person name="Tice H."/>
            <person name="Pitluck S."/>
            <person name="Chain P."/>
            <person name="Malfatti S."/>
            <person name="Shin M."/>
            <person name="Vergez L."/>
            <person name="Schmutz J."/>
            <person name="Larimer F."/>
            <person name="Land M."/>
            <person name="Hauser L."/>
            <person name="Kyrpides N."/>
            <person name="Kim E."/>
            <person name="Meeks J.C."/>
            <person name="Elhai J."/>
            <person name="Campbell E.L."/>
            <person name="Thiel T."/>
            <person name="Longmire J."/>
            <person name="Potts M."/>
            <person name="Atlas R."/>
        </authorList>
    </citation>
    <scope>NUCLEOTIDE SEQUENCE [LARGE SCALE GENOMIC DNA]</scope>
    <source>
        <strain evidence="7">ATCC 29133 / PCC 73102</strain>
    </source>
</reference>
<name>B2IXF3_NOSP7</name>
<dbReference type="GO" id="GO:0006629">
    <property type="term" value="P:lipid metabolic process"/>
    <property type="evidence" value="ECO:0007669"/>
    <property type="project" value="UniProtKB-KW"/>
</dbReference>
<dbReference type="eggNOG" id="COG3176">
    <property type="taxonomic scope" value="Bacteria"/>
</dbReference>
<dbReference type="HOGENOM" id="CLU_058962_0_0_3"/>
<evidence type="ECO:0000313" key="6">
    <source>
        <dbReference type="EMBL" id="ACC79975.1"/>
    </source>
</evidence>
<protein>
    <recommendedName>
        <fullName evidence="8">Ornithine-acyl(Acyl carrier protein) N-acyltransferase</fullName>
    </recommendedName>
</protein>
<dbReference type="PANTHER" id="PTHR37323">
    <property type="entry name" value="GCN5-RELATED N-ACETYLTRANSFERASE"/>
    <property type="match status" value="1"/>
</dbReference>
<evidence type="ECO:0000256" key="1">
    <source>
        <dbReference type="ARBA" id="ARBA00005189"/>
    </source>
</evidence>
<reference evidence="6 7" key="2">
    <citation type="journal article" date="2013" name="Plant Physiol.">
        <title>A Nostoc punctiforme Sugar Transporter Necessary to Establish a Cyanobacterium-Plant Symbiosis.</title>
        <authorList>
            <person name="Ekman M."/>
            <person name="Picossi S."/>
            <person name="Campbell E.L."/>
            <person name="Meeks J.C."/>
            <person name="Flores E."/>
        </authorList>
    </citation>
    <scope>NUCLEOTIDE SEQUENCE [LARGE SCALE GENOMIC DNA]</scope>
    <source>
        <strain evidence="7">ATCC 29133 / PCC 73102</strain>
    </source>
</reference>
<evidence type="ECO:0000256" key="2">
    <source>
        <dbReference type="ARBA" id="ARBA00022516"/>
    </source>
</evidence>
<organism evidence="6 7">
    <name type="scientific">Nostoc punctiforme (strain ATCC 29133 / PCC 73102)</name>
    <dbReference type="NCBI Taxonomy" id="63737"/>
    <lineage>
        <taxon>Bacteria</taxon>
        <taxon>Bacillati</taxon>
        <taxon>Cyanobacteriota</taxon>
        <taxon>Cyanophyceae</taxon>
        <taxon>Nostocales</taxon>
        <taxon>Nostocaceae</taxon>
        <taxon>Nostoc</taxon>
    </lineage>
</organism>
<dbReference type="OrthoDB" id="1113830at2"/>
<evidence type="ECO:0000256" key="4">
    <source>
        <dbReference type="ARBA" id="ARBA00023098"/>
    </source>
</evidence>
<dbReference type="EnsemblBacteria" id="ACC79975">
    <property type="protein sequence ID" value="ACC79975"/>
    <property type="gene ID" value="Npun_R1254"/>
</dbReference>
<sequence>MINISSASELTYSSDSFKYFPEIETENYILKLASNKDELEPIFRLRFQAFNIELGVGYSISHLSQMDQDDFDAVFDHLIIICKQTDQIIGSCRLQTYNTASENLGFYSAKYFDINAITDSVLQLSVEIGRVCIAKKYRSLKTFVLLWQGVNNYLSFTKSKYLLGCVSLPTQDPLVACCAYNYFQQNALMHPNILVYPNSQSFLEVSQSHPDPSNLEIPNILKIYLASGAKVCSLPAINKQFGIDFLVIFDSVQFGV</sequence>
<dbReference type="Gene3D" id="3.40.630.30">
    <property type="match status" value="1"/>
</dbReference>
<keyword evidence="5" id="KW-0012">Acyltransferase</keyword>
<dbReference type="EMBL" id="CP001037">
    <property type="protein sequence ID" value="ACC79975.1"/>
    <property type="molecule type" value="Genomic_DNA"/>
</dbReference>
<keyword evidence="4" id="KW-0443">Lipid metabolism</keyword>
<dbReference type="KEGG" id="npu:Npun_R1254"/>
<dbReference type="STRING" id="63737.Npun_R1254"/>